<dbReference type="EMBL" id="JANPWB010000014">
    <property type="protein sequence ID" value="KAJ1097056.1"/>
    <property type="molecule type" value="Genomic_DNA"/>
</dbReference>
<keyword evidence="2" id="KW-1185">Reference proteome</keyword>
<proteinExistence type="predicted"/>
<evidence type="ECO:0000313" key="2">
    <source>
        <dbReference type="Proteomes" id="UP001066276"/>
    </source>
</evidence>
<name>A0AAV7LZS9_PLEWA</name>
<comment type="caution">
    <text evidence="1">The sequence shown here is derived from an EMBL/GenBank/DDBJ whole genome shotgun (WGS) entry which is preliminary data.</text>
</comment>
<evidence type="ECO:0000313" key="1">
    <source>
        <dbReference type="EMBL" id="KAJ1097056.1"/>
    </source>
</evidence>
<sequence length="94" mass="10278">MRAAAGLGDTPLVRHWWYLGSGDKARLKHHAMLVPVIALDDPGKKLQSRQPGPLRDTSYIMLFSGVGPAVQPNATHASPLMPFFTWGGSYEPHT</sequence>
<protein>
    <submittedName>
        <fullName evidence="1">Uncharacterized protein</fullName>
    </submittedName>
</protein>
<reference evidence="1" key="1">
    <citation type="journal article" date="2022" name="bioRxiv">
        <title>Sequencing and chromosome-scale assembly of the giantPleurodeles waltlgenome.</title>
        <authorList>
            <person name="Brown T."/>
            <person name="Elewa A."/>
            <person name="Iarovenko S."/>
            <person name="Subramanian E."/>
            <person name="Araus A.J."/>
            <person name="Petzold A."/>
            <person name="Susuki M."/>
            <person name="Suzuki K.-i.T."/>
            <person name="Hayashi T."/>
            <person name="Toyoda A."/>
            <person name="Oliveira C."/>
            <person name="Osipova E."/>
            <person name="Leigh N.D."/>
            <person name="Simon A."/>
            <person name="Yun M.H."/>
        </authorList>
    </citation>
    <scope>NUCLEOTIDE SEQUENCE</scope>
    <source>
        <strain evidence="1">20211129_DDA</strain>
        <tissue evidence="1">Liver</tissue>
    </source>
</reference>
<dbReference type="Proteomes" id="UP001066276">
    <property type="component" value="Chromosome 10"/>
</dbReference>
<dbReference type="AlphaFoldDB" id="A0AAV7LZS9"/>
<gene>
    <name evidence="1" type="ORF">NDU88_002185</name>
</gene>
<accession>A0AAV7LZS9</accession>
<organism evidence="1 2">
    <name type="scientific">Pleurodeles waltl</name>
    <name type="common">Iberian ribbed newt</name>
    <dbReference type="NCBI Taxonomy" id="8319"/>
    <lineage>
        <taxon>Eukaryota</taxon>
        <taxon>Metazoa</taxon>
        <taxon>Chordata</taxon>
        <taxon>Craniata</taxon>
        <taxon>Vertebrata</taxon>
        <taxon>Euteleostomi</taxon>
        <taxon>Amphibia</taxon>
        <taxon>Batrachia</taxon>
        <taxon>Caudata</taxon>
        <taxon>Salamandroidea</taxon>
        <taxon>Salamandridae</taxon>
        <taxon>Pleurodelinae</taxon>
        <taxon>Pleurodeles</taxon>
    </lineage>
</organism>